<evidence type="ECO:0000256" key="1">
    <source>
        <dbReference type="SAM" id="MobiDB-lite"/>
    </source>
</evidence>
<protein>
    <submittedName>
        <fullName evidence="3">Uncharacterized protein</fullName>
    </submittedName>
</protein>
<reference evidence="3 4" key="2">
    <citation type="journal article" date="2016" name="Genome Announc.">
        <title>Draft Genome Sequences of Streptomyces scabiei S58, Streptomyces turgidiscabies T45, and Streptomyces acidiscabies a10, the Pathogens of Potato Common Scab, Isolated in Japan.</title>
        <authorList>
            <person name="Tomihama T."/>
            <person name="Nishi Y."/>
            <person name="Sakai M."/>
            <person name="Ikenaga M."/>
            <person name="Okubo T."/>
            <person name="Ikeda S."/>
        </authorList>
    </citation>
    <scope>NUCLEOTIDE SEQUENCE [LARGE SCALE GENOMIC DNA]</scope>
    <source>
        <strain evidence="3 4">S58</strain>
    </source>
</reference>
<keyword evidence="2" id="KW-0472">Membrane</keyword>
<dbReference type="AlphaFoldDB" id="A0A117EF41"/>
<evidence type="ECO:0000256" key="2">
    <source>
        <dbReference type="SAM" id="Phobius"/>
    </source>
</evidence>
<feature type="region of interest" description="Disordered" evidence="1">
    <location>
        <begin position="123"/>
        <end position="163"/>
    </location>
</feature>
<keyword evidence="2" id="KW-1133">Transmembrane helix</keyword>
<feature type="compositionally biased region" description="Basic and acidic residues" evidence="1">
    <location>
        <begin position="145"/>
        <end position="163"/>
    </location>
</feature>
<feature type="transmembrane region" description="Helical" evidence="2">
    <location>
        <begin position="12"/>
        <end position="35"/>
    </location>
</feature>
<gene>
    <name evidence="3" type="ORF">SsS58_05424</name>
</gene>
<accession>A0A117EF41</accession>
<organism evidence="3 4">
    <name type="scientific">Streptomyces scabiei</name>
    <dbReference type="NCBI Taxonomy" id="1930"/>
    <lineage>
        <taxon>Bacteria</taxon>
        <taxon>Bacillati</taxon>
        <taxon>Actinomycetota</taxon>
        <taxon>Actinomycetes</taxon>
        <taxon>Kitasatosporales</taxon>
        <taxon>Streptomycetaceae</taxon>
        <taxon>Streptomyces</taxon>
    </lineage>
</organism>
<proteinExistence type="predicted"/>
<reference evidence="4" key="1">
    <citation type="submission" date="2015-11" db="EMBL/GenBank/DDBJ databases">
        <authorList>
            <consortium name="Cross-ministerial Strategic Innovation Promotion Program (SIP) consortium"/>
            <person name="Tomihama T."/>
            <person name="Ikenaga M."/>
            <person name="Sakai M."/>
            <person name="Okubo T."/>
            <person name="Ikeda S."/>
        </authorList>
    </citation>
    <scope>NUCLEOTIDE SEQUENCE [LARGE SCALE GENOMIC DNA]</scope>
    <source>
        <strain evidence="4">S58</strain>
    </source>
</reference>
<feature type="transmembrane region" description="Helical" evidence="2">
    <location>
        <begin position="89"/>
        <end position="111"/>
    </location>
</feature>
<dbReference type="GeneID" id="86824995"/>
<dbReference type="Proteomes" id="UP000067448">
    <property type="component" value="Unassembled WGS sequence"/>
</dbReference>
<evidence type="ECO:0000313" key="4">
    <source>
        <dbReference type="Proteomes" id="UP000067448"/>
    </source>
</evidence>
<dbReference type="EMBL" id="BCMM01000027">
    <property type="protein sequence ID" value="GAQ65017.1"/>
    <property type="molecule type" value="Genomic_DNA"/>
</dbReference>
<keyword evidence="2" id="KW-0812">Transmembrane</keyword>
<comment type="caution">
    <text evidence="3">The sequence shown here is derived from an EMBL/GenBank/DDBJ whole genome shotgun (WGS) entry which is preliminary data.</text>
</comment>
<name>A0A117EF41_STRSC</name>
<dbReference type="RefSeq" id="WP_192781640.1">
    <property type="nucleotide sequence ID" value="NZ_BCMM01000027.1"/>
</dbReference>
<evidence type="ECO:0000313" key="3">
    <source>
        <dbReference type="EMBL" id="GAQ65017.1"/>
    </source>
</evidence>
<feature type="transmembrane region" description="Helical" evidence="2">
    <location>
        <begin position="56"/>
        <end position="83"/>
    </location>
</feature>
<reference evidence="4" key="3">
    <citation type="submission" date="2016-02" db="EMBL/GenBank/DDBJ databases">
        <title>Draft genome of pathogenic Streptomyces sp. in Japan.</title>
        <authorList>
            <person name="Tomihama T."/>
            <person name="Ikenaga M."/>
            <person name="Sakai M."/>
            <person name="Okubo T."/>
            <person name="Ikeda S."/>
        </authorList>
    </citation>
    <scope>NUCLEOTIDE SEQUENCE [LARGE SCALE GENOMIC DNA]</scope>
    <source>
        <strain evidence="4">S58</strain>
    </source>
</reference>
<sequence length="163" mass="17031">MRTILAAATGLPTILLTTALIVVVCFWLLAAVGVARVDSFDTDVDLWAWRMGGVPVTVAFSLLTVLAWSLSVGAAVLLAVFALPAPVAGMLRLVASVGALFVAWAATCLIVRPLHRLFPDEPGSSVPSEARTGDAATLPHTRGGHPHEGVPHDAALRPRDRAA</sequence>